<evidence type="ECO:0008006" key="3">
    <source>
        <dbReference type="Google" id="ProtNLM"/>
    </source>
</evidence>
<evidence type="ECO:0000256" key="1">
    <source>
        <dbReference type="SAM" id="MobiDB-lite"/>
    </source>
</evidence>
<feature type="compositionally biased region" description="Low complexity" evidence="1">
    <location>
        <begin position="15"/>
        <end position="28"/>
    </location>
</feature>
<dbReference type="AlphaFoldDB" id="A0A6N3I603"/>
<dbReference type="InterPro" id="IPR025580">
    <property type="entry name" value="Gp46"/>
</dbReference>
<feature type="region of interest" description="Disordered" evidence="1">
    <location>
        <begin position="97"/>
        <end position="122"/>
    </location>
</feature>
<protein>
    <recommendedName>
        <fullName evidence="3">DUF4355 domain-containing protein</fullName>
    </recommendedName>
</protein>
<sequence>MDGTTTMQGTEQEVQNTATETQGQQTAESTPEKVSTLQKFIDGLFGGGKKAEGAEPEKKDGDPAAEKAEEEKSFTQADVDAAIEAAKQQWLDEAAEAERVKKLTPEEKAKEEQEKKDSEIASLRSQLLQKELRESATKSLETDGFPVGLADVLDYSSKERMEETLKNTTKVFKDSLAVAIQSRLKGKTPEGLGGAASAENLLRDQIARNVRGL</sequence>
<accession>A0A6N3I603</accession>
<gene>
    <name evidence="2" type="ORF">CHLFYP18_04579</name>
</gene>
<dbReference type="EMBL" id="CACRUH010000101">
    <property type="protein sequence ID" value="VYU83800.1"/>
    <property type="molecule type" value="Genomic_DNA"/>
</dbReference>
<feature type="compositionally biased region" description="Polar residues" evidence="1">
    <location>
        <begin position="1"/>
        <end position="14"/>
    </location>
</feature>
<feature type="region of interest" description="Disordered" evidence="1">
    <location>
        <begin position="1"/>
        <end position="78"/>
    </location>
</feature>
<dbReference type="Pfam" id="PF14265">
    <property type="entry name" value="DUF4355"/>
    <property type="match status" value="1"/>
</dbReference>
<reference evidence="2" key="1">
    <citation type="submission" date="2019-11" db="EMBL/GenBank/DDBJ databases">
        <authorList>
            <person name="Feng L."/>
        </authorList>
    </citation>
    <scope>NUCLEOTIDE SEQUENCE</scope>
    <source>
        <strain evidence="2">ChathewayiLFYP18</strain>
    </source>
</reference>
<organism evidence="2">
    <name type="scientific">Hungatella hathewayi</name>
    <dbReference type="NCBI Taxonomy" id="154046"/>
    <lineage>
        <taxon>Bacteria</taxon>
        <taxon>Bacillati</taxon>
        <taxon>Bacillota</taxon>
        <taxon>Clostridia</taxon>
        <taxon>Lachnospirales</taxon>
        <taxon>Lachnospiraceae</taxon>
        <taxon>Hungatella</taxon>
    </lineage>
</organism>
<feature type="compositionally biased region" description="Basic and acidic residues" evidence="1">
    <location>
        <begin position="97"/>
        <end position="119"/>
    </location>
</feature>
<name>A0A6N3I603_9FIRM</name>
<feature type="compositionally biased region" description="Basic and acidic residues" evidence="1">
    <location>
        <begin position="49"/>
        <end position="73"/>
    </location>
</feature>
<evidence type="ECO:0000313" key="2">
    <source>
        <dbReference type="EMBL" id="VYU83800.1"/>
    </source>
</evidence>
<proteinExistence type="predicted"/>
<dbReference type="RefSeq" id="WP_156834682.1">
    <property type="nucleotide sequence ID" value="NZ_CACRUH010000101.1"/>
</dbReference>